<dbReference type="OrthoDB" id="2588702at2759"/>
<dbReference type="InterPro" id="IPR035979">
    <property type="entry name" value="RBD_domain_sf"/>
</dbReference>
<gene>
    <name evidence="7" type="primary">rbm12ba</name>
</gene>
<dbReference type="CTD" id="777631"/>
<dbReference type="GeneID" id="108256398"/>
<evidence type="ECO:0000256" key="1">
    <source>
        <dbReference type="ARBA" id="ARBA00022737"/>
    </source>
</evidence>
<protein>
    <submittedName>
        <fullName evidence="7">RNA binding motif protein 12Ba</fullName>
    </submittedName>
</protein>
<dbReference type="InterPro" id="IPR000504">
    <property type="entry name" value="RRM_dom"/>
</dbReference>
<dbReference type="PROSITE" id="PS50102">
    <property type="entry name" value="RRM"/>
    <property type="match status" value="1"/>
</dbReference>
<organism evidence="6 7">
    <name type="scientific">Ictalurus punctatus</name>
    <name type="common">Channel catfish</name>
    <name type="synonym">Silurus punctatus</name>
    <dbReference type="NCBI Taxonomy" id="7998"/>
    <lineage>
        <taxon>Eukaryota</taxon>
        <taxon>Metazoa</taxon>
        <taxon>Chordata</taxon>
        <taxon>Craniata</taxon>
        <taxon>Vertebrata</taxon>
        <taxon>Euteleostomi</taxon>
        <taxon>Actinopterygii</taxon>
        <taxon>Neopterygii</taxon>
        <taxon>Teleostei</taxon>
        <taxon>Ostariophysi</taxon>
        <taxon>Siluriformes</taxon>
        <taxon>Ictaluridae</taxon>
        <taxon>Ictalurus</taxon>
    </lineage>
</organism>
<evidence type="ECO:0000256" key="2">
    <source>
        <dbReference type="ARBA" id="ARBA00022884"/>
    </source>
</evidence>
<dbReference type="STRING" id="7998.ENSIPUP00000029184"/>
<dbReference type="OMA" id="GLNHGCL"/>
<dbReference type="InterPro" id="IPR050666">
    <property type="entry name" value="ESRP"/>
</dbReference>
<dbReference type="KEGG" id="ipu:108256398"/>
<dbReference type="GO" id="GO:0003723">
    <property type="term" value="F:RNA binding"/>
    <property type="evidence" value="ECO:0007669"/>
    <property type="project" value="UniProtKB-UniRule"/>
</dbReference>
<feature type="domain" description="RRM" evidence="5">
    <location>
        <begin position="332"/>
        <end position="409"/>
    </location>
</feature>
<proteinExistence type="predicted"/>
<evidence type="ECO:0000313" key="6">
    <source>
        <dbReference type="Proteomes" id="UP000221080"/>
    </source>
</evidence>
<keyword evidence="6" id="KW-1185">Reference proteome</keyword>
<accession>A0A2D0PQ61</accession>
<dbReference type="Pfam" id="PF00076">
    <property type="entry name" value="RRM_1"/>
    <property type="match status" value="1"/>
</dbReference>
<name>A0A2D0PQ61_ICTPU</name>
<dbReference type="InterPro" id="IPR012677">
    <property type="entry name" value="Nucleotide-bd_a/b_plait_sf"/>
</dbReference>
<reference evidence="6" key="1">
    <citation type="journal article" date="2016" name="Nat. Commun.">
        <title>The channel catfish genome sequence provides insights into the evolution of scale formation in teleosts.</title>
        <authorList>
            <person name="Liu Z."/>
            <person name="Liu S."/>
            <person name="Yao J."/>
            <person name="Bao L."/>
            <person name="Zhang J."/>
            <person name="Li Y."/>
            <person name="Jiang C."/>
            <person name="Sun L."/>
            <person name="Wang R."/>
            <person name="Zhang Y."/>
            <person name="Zhou T."/>
            <person name="Zeng Q."/>
            <person name="Fu Q."/>
            <person name="Gao S."/>
            <person name="Li N."/>
            <person name="Koren S."/>
            <person name="Jiang Y."/>
            <person name="Zimin A."/>
            <person name="Xu P."/>
            <person name="Phillippy A.M."/>
            <person name="Geng X."/>
            <person name="Song L."/>
            <person name="Sun F."/>
            <person name="Li C."/>
            <person name="Wang X."/>
            <person name="Chen A."/>
            <person name="Jin Y."/>
            <person name="Yuan Z."/>
            <person name="Yang Y."/>
            <person name="Tan S."/>
            <person name="Peatman E."/>
            <person name="Lu J."/>
            <person name="Qin Z."/>
            <person name="Dunham R."/>
            <person name="Li Z."/>
            <person name="Sonstegard T."/>
            <person name="Feng J."/>
            <person name="Danzmann R.G."/>
            <person name="Schroeder S."/>
            <person name="Scheffler B."/>
            <person name="Duke M.V."/>
            <person name="Ballard L."/>
            <person name="Kucuktas H."/>
            <person name="Kaltenboeck L."/>
            <person name="Liu H."/>
            <person name="Armbruster J."/>
            <person name="Xie Y."/>
            <person name="Kirby M.L."/>
            <person name="Tian Y."/>
            <person name="Flanagan M.E."/>
            <person name="Mu W."/>
            <person name="Waldbieser G.C."/>
        </authorList>
    </citation>
    <scope>NUCLEOTIDE SEQUENCE [LARGE SCALE GENOMIC DNA]</scope>
    <source>
        <strain evidence="6">SDA103</strain>
    </source>
</reference>
<dbReference type="AlphaFoldDB" id="A0A2D0PQ61"/>
<evidence type="ECO:0000256" key="3">
    <source>
        <dbReference type="PROSITE-ProRule" id="PRU00176"/>
    </source>
</evidence>
<dbReference type="PANTHER" id="PTHR13976">
    <property type="entry name" value="HETEROGENEOUS NUCLEAR RIBONUCLEOPROTEIN-RELATED"/>
    <property type="match status" value="1"/>
</dbReference>
<keyword evidence="1" id="KW-0677">Repeat</keyword>
<feature type="region of interest" description="Disordered" evidence="4">
    <location>
        <begin position="297"/>
        <end position="325"/>
    </location>
</feature>
<evidence type="ECO:0000313" key="7">
    <source>
        <dbReference type="RefSeq" id="XP_017308713.1"/>
    </source>
</evidence>
<dbReference type="Proteomes" id="UP000221080">
    <property type="component" value="Chromosome 23"/>
</dbReference>
<evidence type="ECO:0000259" key="5">
    <source>
        <dbReference type="PROSITE" id="PS50102"/>
    </source>
</evidence>
<dbReference type="SMART" id="SM00360">
    <property type="entry name" value="RRM"/>
    <property type="match status" value="4"/>
</dbReference>
<reference evidence="7" key="2">
    <citation type="submission" date="2025-08" db="UniProtKB">
        <authorList>
            <consortium name="RefSeq"/>
        </authorList>
    </citation>
    <scope>IDENTIFICATION</scope>
    <source>
        <tissue evidence="7">Blood</tissue>
    </source>
</reference>
<dbReference type="RefSeq" id="XP_017308713.1">
    <property type="nucleotide sequence ID" value="XM_017453224.3"/>
</dbReference>
<dbReference type="SUPFAM" id="SSF54928">
    <property type="entry name" value="RNA-binding domain, RBD"/>
    <property type="match status" value="4"/>
</dbReference>
<keyword evidence="2 3" id="KW-0694">RNA-binding</keyword>
<sequence>MVIVVLRLQGLTIEAGSEDIRRFFHGLPILEGGVHIIGGKMGEAFIIFSSERAGQLAMLCSGKQLRGSTVSLHKSSMTELKHKMVLSLRKRKRAPTESEPVPQTTAATTNPTEYCTRLNVAARVEGLQSNNHVNQDQSPPVITSQLENLPKSGKDAIKKSSVGKRTPPVNNQVIVTEPTIHRVETKHEGVREANSCKPGYLRLYGLPNTITRDEVCQFLDGLEVVDVITDTLQGEDQCCLVKMSSFKDAKEGLKSSRSSLRDFHVEVRLAHERMWENAMEHRENLPRSTFSEEVKFSPEGSLHRNPPAKSPCLFLGSPKRRRSKSPSFDTEYCVMVKNLPKTVTKTEIRGLFSCHDIPNSKILHLLDKWKERTSTAFIIFTEPEEYTSAMNMNGIAVGSQIIDVSSITKEKMRDLMSQNRCTDSERARPCSTQTRPVLSCIYARNFPAAVRKPEVKAFFGMHDVSEEDIELLKDENGNGIGEAVIRFRCEERAREARRLHGERFRQEHILLTCISPQQMMDILHKNR</sequence>
<evidence type="ECO:0000256" key="4">
    <source>
        <dbReference type="SAM" id="MobiDB-lite"/>
    </source>
</evidence>
<dbReference type="Gene3D" id="3.30.70.330">
    <property type="match status" value="4"/>
</dbReference>